<dbReference type="Proteomes" id="UP000822688">
    <property type="component" value="Chromosome 2"/>
</dbReference>
<dbReference type="EMBL" id="CM026422">
    <property type="protein sequence ID" value="KAG0585339.1"/>
    <property type="molecule type" value="Genomic_DNA"/>
</dbReference>
<dbReference type="OrthoDB" id="672903at2759"/>
<accession>A0A8T0IQP8</accession>
<comment type="caution">
    <text evidence="2">The sequence shown here is derived from an EMBL/GenBank/DDBJ whole genome shotgun (WGS) entry which is preliminary data.</text>
</comment>
<name>A0A8T0IQP8_CERPU</name>
<keyword evidence="3" id="KW-1185">Reference proteome</keyword>
<dbReference type="PANTHER" id="PTHR35459">
    <property type="entry name" value="T1N6.14 PROTEIN"/>
    <property type="match status" value="1"/>
</dbReference>
<reference evidence="2" key="1">
    <citation type="submission" date="2020-06" db="EMBL/GenBank/DDBJ databases">
        <title>WGS assembly of Ceratodon purpureus strain R40.</title>
        <authorList>
            <person name="Carey S.B."/>
            <person name="Jenkins J."/>
            <person name="Shu S."/>
            <person name="Lovell J.T."/>
            <person name="Sreedasyam A."/>
            <person name="Maumus F."/>
            <person name="Tiley G.P."/>
            <person name="Fernandez-Pozo N."/>
            <person name="Barry K."/>
            <person name="Chen C."/>
            <person name="Wang M."/>
            <person name="Lipzen A."/>
            <person name="Daum C."/>
            <person name="Saski C.A."/>
            <person name="Payton A.C."/>
            <person name="Mcbreen J.C."/>
            <person name="Conrad R.E."/>
            <person name="Kollar L.M."/>
            <person name="Olsson S."/>
            <person name="Huttunen S."/>
            <person name="Landis J.B."/>
            <person name="Wickett N.J."/>
            <person name="Johnson M.G."/>
            <person name="Rensing S.A."/>
            <person name="Grimwood J."/>
            <person name="Schmutz J."/>
            <person name="Mcdaniel S.F."/>
        </authorList>
    </citation>
    <scope>NUCLEOTIDE SEQUENCE</scope>
    <source>
        <strain evidence="2">R40</strain>
    </source>
</reference>
<gene>
    <name evidence="2" type="ORF">KC19_2G003500</name>
</gene>
<dbReference type="PANTHER" id="PTHR35459:SF2">
    <property type="entry name" value="T1N6.14 PROTEIN"/>
    <property type="match status" value="1"/>
</dbReference>
<evidence type="ECO:0000313" key="2">
    <source>
        <dbReference type="EMBL" id="KAG0585339.1"/>
    </source>
</evidence>
<evidence type="ECO:0000256" key="1">
    <source>
        <dbReference type="SAM" id="MobiDB-lite"/>
    </source>
</evidence>
<proteinExistence type="predicted"/>
<dbReference type="AlphaFoldDB" id="A0A8T0IQP8"/>
<feature type="region of interest" description="Disordered" evidence="1">
    <location>
        <begin position="164"/>
        <end position="184"/>
    </location>
</feature>
<evidence type="ECO:0000313" key="3">
    <source>
        <dbReference type="Proteomes" id="UP000822688"/>
    </source>
</evidence>
<organism evidence="2 3">
    <name type="scientific">Ceratodon purpureus</name>
    <name type="common">Fire moss</name>
    <name type="synonym">Dicranum purpureum</name>
    <dbReference type="NCBI Taxonomy" id="3225"/>
    <lineage>
        <taxon>Eukaryota</taxon>
        <taxon>Viridiplantae</taxon>
        <taxon>Streptophyta</taxon>
        <taxon>Embryophyta</taxon>
        <taxon>Bryophyta</taxon>
        <taxon>Bryophytina</taxon>
        <taxon>Bryopsida</taxon>
        <taxon>Dicranidae</taxon>
        <taxon>Pseudoditrichales</taxon>
        <taxon>Ditrichaceae</taxon>
        <taxon>Ceratodon</taxon>
    </lineage>
</organism>
<protein>
    <submittedName>
        <fullName evidence="2">Uncharacterized protein</fullName>
    </submittedName>
</protein>
<sequence length="184" mass="20125">MCQLPRPLSFPPSSLAGSLRCPLLCVLRRLPMDLSEKERVEKAALRKRRQQGVAAGTSRFAELEQAVQEIRINTLQVLKTPYYRNCKSARNIRRVGMRVIRELCKQMRSETVTIGKERKEKGDGSVTKRRKMVGAADPAGHPGMASGSAAVVGGSPAGVNFVLLSENNNNNSNPPVITELSDSP</sequence>